<organism evidence="2 3">
    <name type="scientific">Phytophthora palmivora</name>
    <dbReference type="NCBI Taxonomy" id="4796"/>
    <lineage>
        <taxon>Eukaryota</taxon>
        <taxon>Sar</taxon>
        <taxon>Stramenopiles</taxon>
        <taxon>Oomycota</taxon>
        <taxon>Peronosporomycetes</taxon>
        <taxon>Peronosporales</taxon>
        <taxon>Peronosporaceae</taxon>
        <taxon>Phytophthora</taxon>
    </lineage>
</organism>
<dbReference type="OrthoDB" id="413885at2759"/>
<accession>A0A2P4Y0X7</accession>
<feature type="non-terminal residue" evidence="2">
    <location>
        <position position="108"/>
    </location>
</feature>
<gene>
    <name evidence="2" type="ORF">PHPALM_11970</name>
</gene>
<dbReference type="InterPro" id="IPR000172">
    <property type="entry name" value="GMC_OxRdtase_N"/>
</dbReference>
<dbReference type="PANTHER" id="PTHR47190">
    <property type="entry name" value="DEHYDROGENASE, PUTATIVE-RELATED"/>
    <property type="match status" value="1"/>
</dbReference>
<sequence>MAATGGTDAPDYAKGSGLTKFDIPAEYDLIMYNPENEQYRVDWITDAYMWLGKTVGGCSSINSATYFRPPDAYTNQSQWPFPASQMNAKMDENEKLHGHTDVPSPDGK</sequence>
<dbReference type="EMBL" id="NCKW01006486">
    <property type="protein sequence ID" value="POM71465.1"/>
    <property type="molecule type" value="Genomic_DNA"/>
</dbReference>
<protein>
    <submittedName>
        <fullName evidence="2">Carbohydrate-binding protein</fullName>
    </submittedName>
</protein>
<reference evidence="2 3" key="1">
    <citation type="journal article" date="2017" name="Genome Biol. Evol.">
        <title>Phytophthora megakarya and P. palmivora, closely related causal agents of cacao black pod rot, underwent increases in genome sizes and gene numbers by different mechanisms.</title>
        <authorList>
            <person name="Ali S.S."/>
            <person name="Shao J."/>
            <person name="Lary D.J."/>
            <person name="Kronmiller B."/>
            <person name="Shen D."/>
            <person name="Strem M.D."/>
            <person name="Amoako-Attah I."/>
            <person name="Akrofi A.Y."/>
            <person name="Begoude B.A."/>
            <person name="Ten Hoopen G.M."/>
            <person name="Coulibaly K."/>
            <person name="Kebe B.I."/>
            <person name="Melnick R.L."/>
            <person name="Guiltinan M.J."/>
            <person name="Tyler B.M."/>
            <person name="Meinhardt L.W."/>
            <person name="Bailey B.A."/>
        </authorList>
    </citation>
    <scope>NUCLEOTIDE SEQUENCE [LARGE SCALE GENOMIC DNA]</scope>
    <source>
        <strain evidence="3">sbr112.9</strain>
    </source>
</reference>
<dbReference type="Proteomes" id="UP000237271">
    <property type="component" value="Unassembled WGS sequence"/>
</dbReference>
<name>A0A2P4Y0X7_9STRA</name>
<keyword evidence="3" id="KW-1185">Reference proteome</keyword>
<dbReference type="Gene3D" id="3.50.50.60">
    <property type="entry name" value="FAD/NAD(P)-binding domain"/>
    <property type="match status" value="1"/>
</dbReference>
<dbReference type="GO" id="GO:0016614">
    <property type="term" value="F:oxidoreductase activity, acting on CH-OH group of donors"/>
    <property type="evidence" value="ECO:0007669"/>
    <property type="project" value="InterPro"/>
</dbReference>
<dbReference type="InterPro" id="IPR036188">
    <property type="entry name" value="FAD/NAD-bd_sf"/>
</dbReference>
<dbReference type="Gene3D" id="3.30.410.10">
    <property type="entry name" value="Cholesterol Oxidase, domain 2"/>
    <property type="match status" value="1"/>
</dbReference>
<dbReference type="InterPro" id="IPR053208">
    <property type="entry name" value="GMC_Oxidoreductase_CD"/>
</dbReference>
<evidence type="ECO:0000313" key="2">
    <source>
        <dbReference type="EMBL" id="POM71465.1"/>
    </source>
</evidence>
<evidence type="ECO:0000259" key="1">
    <source>
        <dbReference type="Pfam" id="PF00732"/>
    </source>
</evidence>
<proteinExistence type="predicted"/>
<dbReference type="GO" id="GO:0050660">
    <property type="term" value="F:flavin adenine dinucleotide binding"/>
    <property type="evidence" value="ECO:0007669"/>
    <property type="project" value="InterPro"/>
</dbReference>
<dbReference type="Pfam" id="PF00732">
    <property type="entry name" value="GMC_oxred_N"/>
    <property type="match status" value="1"/>
</dbReference>
<dbReference type="AlphaFoldDB" id="A0A2P4Y0X7"/>
<evidence type="ECO:0000313" key="3">
    <source>
        <dbReference type="Proteomes" id="UP000237271"/>
    </source>
</evidence>
<dbReference type="PANTHER" id="PTHR47190:SF2">
    <property type="entry name" value="CELLOBIOSE DEHYDROGENASE (AFU_ORTHOLOGUE AFUA_2G17620)"/>
    <property type="match status" value="1"/>
</dbReference>
<feature type="domain" description="Glucose-methanol-choline oxidoreductase N-terminal" evidence="1">
    <location>
        <begin position="47"/>
        <end position="75"/>
    </location>
</feature>
<comment type="caution">
    <text evidence="2">The sequence shown here is derived from an EMBL/GenBank/DDBJ whole genome shotgun (WGS) entry which is preliminary data.</text>
</comment>